<dbReference type="InterPro" id="IPR053145">
    <property type="entry name" value="AB_hydrolase_Est10"/>
</dbReference>
<gene>
    <name evidence="3" type="ORF">GWK09_02480</name>
</gene>
<dbReference type="PANTHER" id="PTHR43265">
    <property type="entry name" value="ESTERASE ESTD"/>
    <property type="match status" value="1"/>
</dbReference>
<dbReference type="InterPro" id="IPR022742">
    <property type="entry name" value="Hydrolase_4"/>
</dbReference>
<dbReference type="InterPro" id="IPR029058">
    <property type="entry name" value="AB_hydrolase_fold"/>
</dbReference>
<dbReference type="Pfam" id="PF12146">
    <property type="entry name" value="Hydrolase_4"/>
    <property type="match status" value="1"/>
</dbReference>
<reference evidence="3 4" key="1">
    <citation type="submission" date="2020-01" db="EMBL/GenBank/DDBJ databases">
        <title>Muriicola jejuensis KCTC 22299.</title>
        <authorList>
            <person name="Wang G."/>
        </authorList>
    </citation>
    <scope>NUCLEOTIDE SEQUENCE [LARGE SCALE GENOMIC DNA]</scope>
    <source>
        <strain evidence="3 4">KCTC 22299</strain>
    </source>
</reference>
<dbReference type="EMBL" id="JAABOP010000001">
    <property type="protein sequence ID" value="NER09370.1"/>
    <property type="molecule type" value="Genomic_DNA"/>
</dbReference>
<evidence type="ECO:0000313" key="3">
    <source>
        <dbReference type="EMBL" id="NER09370.1"/>
    </source>
</evidence>
<organism evidence="3 4">
    <name type="scientific">Muriicola jejuensis</name>
    <dbReference type="NCBI Taxonomy" id="504488"/>
    <lineage>
        <taxon>Bacteria</taxon>
        <taxon>Pseudomonadati</taxon>
        <taxon>Bacteroidota</taxon>
        <taxon>Flavobacteriia</taxon>
        <taxon>Flavobacteriales</taxon>
        <taxon>Flavobacteriaceae</taxon>
        <taxon>Muriicola</taxon>
    </lineage>
</organism>
<dbReference type="RefSeq" id="WP_163691426.1">
    <property type="nucleotide sequence ID" value="NZ_FXTW01000001.1"/>
</dbReference>
<dbReference type="PANTHER" id="PTHR43265:SF1">
    <property type="entry name" value="ESTERASE ESTD"/>
    <property type="match status" value="1"/>
</dbReference>
<keyword evidence="3" id="KW-0378">Hydrolase</keyword>
<keyword evidence="1" id="KW-0732">Signal</keyword>
<protein>
    <submittedName>
        <fullName evidence="3">Alpha/beta hydrolase</fullName>
    </submittedName>
</protein>
<dbReference type="GO" id="GO:0052689">
    <property type="term" value="F:carboxylic ester hydrolase activity"/>
    <property type="evidence" value="ECO:0007669"/>
    <property type="project" value="TreeGrafter"/>
</dbReference>
<comment type="caution">
    <text evidence="3">The sequence shown here is derived from an EMBL/GenBank/DDBJ whole genome shotgun (WGS) entry which is preliminary data.</text>
</comment>
<dbReference type="Gene3D" id="3.40.50.1820">
    <property type="entry name" value="alpha/beta hydrolase"/>
    <property type="match status" value="1"/>
</dbReference>
<accession>A0A6P0UA50</accession>
<dbReference type="AlphaFoldDB" id="A0A6P0UA50"/>
<feature type="chain" id="PRO_5026930245" evidence="1">
    <location>
        <begin position="21"/>
        <end position="313"/>
    </location>
</feature>
<proteinExistence type="predicted"/>
<evidence type="ECO:0000259" key="2">
    <source>
        <dbReference type="Pfam" id="PF12146"/>
    </source>
</evidence>
<keyword evidence="4" id="KW-1185">Reference proteome</keyword>
<evidence type="ECO:0000256" key="1">
    <source>
        <dbReference type="SAM" id="SignalP"/>
    </source>
</evidence>
<dbReference type="Proteomes" id="UP000468443">
    <property type="component" value="Unassembled WGS sequence"/>
</dbReference>
<feature type="domain" description="Serine aminopeptidase S33" evidence="2">
    <location>
        <begin position="74"/>
        <end position="159"/>
    </location>
</feature>
<name>A0A6P0UA50_9FLAO</name>
<sequence>MKIRNLLLVFSLLVTSLLCAQEESEVELNTETGTLKGSLVIPEAEAKFPVVLIIPGSGPTDRNGNNPMMSNNSLQMLAKGLAEQGIASLRIDKRGIAASGSAVSKEEDLRFETYIDDVVGWAMKLRNDPRFSELIIAGHSEGSLIGMIASERVKAEKFISLAGTGRPAADILREQLSSQPPGVTLMTNPILDSLEMGRTVDNVNPMLNALFRPSVQPYLISWFKYDPAEEIAKLDCPVLILQGTTDIQVQVEDAEFMAAVNPNFRKEILEGMNHVLKEAPADRMENLKTYNDPTLPLKEGLLNILVSFIHQNK</sequence>
<feature type="signal peptide" evidence="1">
    <location>
        <begin position="1"/>
        <end position="20"/>
    </location>
</feature>
<dbReference type="SUPFAM" id="SSF53474">
    <property type="entry name" value="alpha/beta-Hydrolases"/>
    <property type="match status" value="1"/>
</dbReference>
<evidence type="ECO:0000313" key="4">
    <source>
        <dbReference type="Proteomes" id="UP000468443"/>
    </source>
</evidence>